<proteinExistence type="predicted"/>
<feature type="region of interest" description="Disordered" evidence="1">
    <location>
        <begin position="1"/>
        <end position="23"/>
    </location>
</feature>
<dbReference type="eggNOG" id="ENOG502S214">
    <property type="taxonomic scope" value="Eukaryota"/>
</dbReference>
<dbReference type="OMA" id="CWSERYL"/>
<evidence type="ECO:0000256" key="1">
    <source>
        <dbReference type="SAM" id="MobiDB-lite"/>
    </source>
</evidence>
<dbReference type="AlphaFoldDB" id="K1WQ36"/>
<dbReference type="STRING" id="1072389.K1WQ36"/>
<dbReference type="HOGENOM" id="CLU_045076_1_0_1"/>
<dbReference type="OrthoDB" id="526941at2759"/>
<name>K1WQ36_MARBU</name>
<sequence>MPPRPKKVRHRARSRTRRDRGSRRRYTMVSLLTQTKARIPWLTAIGSLCLIWSLWSLGIGLNTTPSQRPSGHVGSAPAAVAGPIPVATPTVPKFHPFDSIRDHLDDSDFVSDRPLILYAFFETELARTNLEFFLRHAIHNEADFLFILNGETDAESLLPVAGNVRFLHRENDCFDLGAFAEVLTTNDLYKKYNKYIMMNSSIRGPFFPYWATDCWSERYLSKITADTKLVGMTMNCVPRVHVQSMIWATDRVGLEVLLFPSEALIAKYKDVLGDRDHKPVPKMKVPGINSCPHDYWDAVAIEVYATGLLQTAGYKVDPIMIAYHSSTHYEQECQGGHDVQGHGRYYGMDIHPYDTIFIKTNRGNDPLVLKMLTEWTDQWGYTSFESCKKAYAGGATAETRGEVTKAGMVNVA</sequence>
<organism evidence="2 3">
    <name type="scientific">Marssonina brunnea f. sp. multigermtubi (strain MB_m1)</name>
    <name type="common">Marssonina leaf spot fungus</name>
    <dbReference type="NCBI Taxonomy" id="1072389"/>
    <lineage>
        <taxon>Eukaryota</taxon>
        <taxon>Fungi</taxon>
        <taxon>Dikarya</taxon>
        <taxon>Ascomycota</taxon>
        <taxon>Pezizomycotina</taxon>
        <taxon>Leotiomycetes</taxon>
        <taxon>Helotiales</taxon>
        <taxon>Drepanopezizaceae</taxon>
        <taxon>Drepanopeziza</taxon>
    </lineage>
</organism>
<dbReference type="InParanoid" id="K1WQ36"/>
<evidence type="ECO:0000313" key="2">
    <source>
        <dbReference type="EMBL" id="EKD14512.1"/>
    </source>
</evidence>
<dbReference type="Proteomes" id="UP000006753">
    <property type="component" value="Unassembled WGS sequence"/>
</dbReference>
<keyword evidence="3" id="KW-1185">Reference proteome</keyword>
<evidence type="ECO:0000313" key="3">
    <source>
        <dbReference type="Proteomes" id="UP000006753"/>
    </source>
</evidence>
<dbReference type="EMBL" id="JH921445">
    <property type="protein sequence ID" value="EKD14512.1"/>
    <property type="molecule type" value="Genomic_DNA"/>
</dbReference>
<protein>
    <submittedName>
        <fullName evidence="2">Uncharacterized protein</fullName>
    </submittedName>
</protein>
<gene>
    <name evidence="2" type="ORF">MBM_07233</name>
</gene>
<reference evidence="2 3" key="1">
    <citation type="journal article" date="2012" name="BMC Genomics">
        <title>Sequencing the genome of Marssonina brunnea reveals fungus-poplar co-evolution.</title>
        <authorList>
            <person name="Zhu S."/>
            <person name="Cao Y.-Z."/>
            <person name="Jiang C."/>
            <person name="Tan B.-Y."/>
            <person name="Wang Z."/>
            <person name="Feng S."/>
            <person name="Zhang L."/>
            <person name="Su X.-H."/>
            <person name="Brejova B."/>
            <person name="Vinar T."/>
            <person name="Xu M."/>
            <person name="Wang M.-X."/>
            <person name="Zhang S.-G."/>
            <person name="Huang M.-R."/>
            <person name="Wu R."/>
            <person name="Zhou Y."/>
        </authorList>
    </citation>
    <scope>NUCLEOTIDE SEQUENCE [LARGE SCALE GENOMIC DNA]</scope>
    <source>
        <strain evidence="2 3">MB_m1</strain>
    </source>
</reference>
<accession>K1WQ36</accession>
<dbReference type="KEGG" id="mbe:MBM_07233"/>